<sequence length="166" mass="18942">MTESKTQPKRAGFFKRLAAMVYDVLVATAVAMCAALVIIITLLILYETNVIPHTGGMLFNDFIQQSLLYTSIIQAWVLLWVIGFFLYFWKNGGQTLGMRAWRLRMYSLTDKPVGYGRLLLRMISAFGGLGTLLVLLDFKHKLALQDRISQIEVLSLSKEDNHHRSW</sequence>
<keyword evidence="4 6" id="KW-1133">Transmembrane helix</keyword>
<name>A0ABT7STA0_9ALTE</name>
<comment type="subcellular location">
    <subcellularLocation>
        <location evidence="1">Cell membrane</location>
        <topology evidence="1">Multi-pass membrane protein</topology>
    </subcellularLocation>
</comment>
<keyword evidence="3 6" id="KW-0812">Transmembrane</keyword>
<dbReference type="Proteomes" id="UP001234343">
    <property type="component" value="Unassembled WGS sequence"/>
</dbReference>
<evidence type="ECO:0000256" key="3">
    <source>
        <dbReference type="ARBA" id="ARBA00022692"/>
    </source>
</evidence>
<feature type="transmembrane region" description="Helical" evidence="6">
    <location>
        <begin position="66"/>
        <end position="89"/>
    </location>
</feature>
<reference evidence="8 9" key="1">
    <citation type="submission" date="2023-06" db="EMBL/GenBank/DDBJ databases">
        <title>Alteromonas sp. ASW11-36 isolated from intertidal sand.</title>
        <authorList>
            <person name="Li Y."/>
        </authorList>
    </citation>
    <scope>NUCLEOTIDE SEQUENCE [LARGE SCALE GENOMIC DNA]</scope>
    <source>
        <strain evidence="8 9">ASW11-36</strain>
    </source>
</reference>
<organism evidence="8 9">
    <name type="scientific">Alteromonas arenosi</name>
    <dbReference type="NCBI Taxonomy" id="3055817"/>
    <lineage>
        <taxon>Bacteria</taxon>
        <taxon>Pseudomonadati</taxon>
        <taxon>Pseudomonadota</taxon>
        <taxon>Gammaproteobacteria</taxon>
        <taxon>Alteromonadales</taxon>
        <taxon>Alteromonadaceae</taxon>
        <taxon>Alteromonas/Salinimonas group</taxon>
        <taxon>Alteromonas</taxon>
    </lineage>
</organism>
<dbReference type="PANTHER" id="PTHR36115:SF10">
    <property type="entry name" value="RDD DOMAIN-CONTAINING PROTEIN"/>
    <property type="match status" value="1"/>
</dbReference>
<dbReference type="Pfam" id="PF06271">
    <property type="entry name" value="RDD"/>
    <property type="match status" value="1"/>
</dbReference>
<comment type="caution">
    <text evidence="8">The sequence shown here is derived from an EMBL/GenBank/DDBJ whole genome shotgun (WGS) entry which is preliminary data.</text>
</comment>
<dbReference type="InterPro" id="IPR010432">
    <property type="entry name" value="RDD"/>
</dbReference>
<feature type="transmembrane region" description="Helical" evidence="6">
    <location>
        <begin position="118"/>
        <end position="136"/>
    </location>
</feature>
<evidence type="ECO:0000313" key="8">
    <source>
        <dbReference type="EMBL" id="MDM7859422.1"/>
    </source>
</evidence>
<keyword evidence="5 6" id="KW-0472">Membrane</keyword>
<keyword evidence="2" id="KW-1003">Cell membrane</keyword>
<proteinExistence type="predicted"/>
<evidence type="ECO:0000256" key="1">
    <source>
        <dbReference type="ARBA" id="ARBA00004651"/>
    </source>
</evidence>
<keyword evidence="9" id="KW-1185">Reference proteome</keyword>
<gene>
    <name evidence="8" type="ORF">QTP81_02240</name>
</gene>
<protein>
    <submittedName>
        <fullName evidence="8">RDD family protein</fullName>
    </submittedName>
</protein>
<evidence type="ECO:0000259" key="7">
    <source>
        <dbReference type="Pfam" id="PF06271"/>
    </source>
</evidence>
<accession>A0ABT7STA0</accession>
<evidence type="ECO:0000256" key="4">
    <source>
        <dbReference type="ARBA" id="ARBA00022989"/>
    </source>
</evidence>
<evidence type="ECO:0000256" key="5">
    <source>
        <dbReference type="ARBA" id="ARBA00023136"/>
    </source>
</evidence>
<dbReference type="InterPro" id="IPR051791">
    <property type="entry name" value="Pra-immunoreactive"/>
</dbReference>
<dbReference type="PANTHER" id="PTHR36115">
    <property type="entry name" value="PROLINE-RICH ANTIGEN HOMOLOG-RELATED"/>
    <property type="match status" value="1"/>
</dbReference>
<evidence type="ECO:0000313" key="9">
    <source>
        <dbReference type="Proteomes" id="UP001234343"/>
    </source>
</evidence>
<feature type="transmembrane region" description="Helical" evidence="6">
    <location>
        <begin position="21"/>
        <end position="46"/>
    </location>
</feature>
<feature type="domain" description="RDD" evidence="7">
    <location>
        <begin position="11"/>
        <end position="149"/>
    </location>
</feature>
<dbReference type="EMBL" id="JAUCBP010000002">
    <property type="protein sequence ID" value="MDM7859422.1"/>
    <property type="molecule type" value="Genomic_DNA"/>
</dbReference>
<evidence type="ECO:0000256" key="6">
    <source>
        <dbReference type="SAM" id="Phobius"/>
    </source>
</evidence>
<evidence type="ECO:0000256" key="2">
    <source>
        <dbReference type="ARBA" id="ARBA00022475"/>
    </source>
</evidence>